<protein>
    <submittedName>
        <fullName evidence="3">DUF2062 domain-containing protein</fullName>
    </submittedName>
</protein>
<comment type="caution">
    <text evidence="3">The sequence shown here is derived from an EMBL/GenBank/DDBJ whole genome shotgun (WGS) entry which is preliminary data.</text>
</comment>
<proteinExistence type="predicted"/>
<keyword evidence="1" id="KW-1133">Transmembrane helix</keyword>
<keyword evidence="4" id="KW-1185">Reference proteome</keyword>
<sequence length="217" mass="24307">MLFKRRKAASLLETLRVWIWPRRSWLRSTQYVTKRILRITATPHSIAAGVAAGVFTSFTPFMGLHFLFAFALAWALRGSLIASALGTFFGNPLTFPIIWTATFNTGNYLLGNHGMAHEALGIGHTMKRLFNATLDLNFHAVGQGLSDIWFPLLYPMTIGGALLGPLFAIPAYFLTKRGTQLFRERRRNAVMKRAEAVRERARKLAAEAQAKQKGRTV</sequence>
<keyword evidence="1" id="KW-0812">Transmembrane</keyword>
<evidence type="ECO:0000259" key="2">
    <source>
        <dbReference type="Pfam" id="PF09835"/>
    </source>
</evidence>
<organism evidence="3 4">
    <name type="scientific">Pseudahrensia aquimaris</name>
    <dbReference type="NCBI Taxonomy" id="744461"/>
    <lineage>
        <taxon>Bacteria</taxon>
        <taxon>Pseudomonadati</taxon>
        <taxon>Pseudomonadota</taxon>
        <taxon>Alphaproteobacteria</taxon>
        <taxon>Hyphomicrobiales</taxon>
        <taxon>Ahrensiaceae</taxon>
        <taxon>Pseudahrensia</taxon>
    </lineage>
</organism>
<dbReference type="RefSeq" id="WP_377211605.1">
    <property type="nucleotide sequence ID" value="NZ_JBHTJV010000003.1"/>
</dbReference>
<dbReference type="EMBL" id="JBHTJV010000003">
    <property type="protein sequence ID" value="MFD0915758.1"/>
    <property type="molecule type" value="Genomic_DNA"/>
</dbReference>
<evidence type="ECO:0000313" key="4">
    <source>
        <dbReference type="Proteomes" id="UP001597101"/>
    </source>
</evidence>
<accession>A0ABW3FDA4</accession>
<reference evidence="4" key="1">
    <citation type="journal article" date="2019" name="Int. J. Syst. Evol. Microbiol.">
        <title>The Global Catalogue of Microorganisms (GCM) 10K type strain sequencing project: providing services to taxonomists for standard genome sequencing and annotation.</title>
        <authorList>
            <consortium name="The Broad Institute Genomics Platform"/>
            <consortium name="The Broad Institute Genome Sequencing Center for Infectious Disease"/>
            <person name="Wu L."/>
            <person name="Ma J."/>
        </authorList>
    </citation>
    <scope>NUCLEOTIDE SEQUENCE [LARGE SCALE GENOMIC DNA]</scope>
    <source>
        <strain evidence="4">CCUG 60023</strain>
    </source>
</reference>
<feature type="domain" description="DUF2062" evidence="2">
    <location>
        <begin position="27"/>
        <end position="187"/>
    </location>
</feature>
<dbReference type="PANTHER" id="PTHR40547">
    <property type="entry name" value="SLL0298 PROTEIN"/>
    <property type="match status" value="1"/>
</dbReference>
<dbReference type="Proteomes" id="UP001597101">
    <property type="component" value="Unassembled WGS sequence"/>
</dbReference>
<gene>
    <name evidence="3" type="ORF">ACFQ14_05000</name>
</gene>
<dbReference type="Pfam" id="PF09835">
    <property type="entry name" value="DUF2062"/>
    <property type="match status" value="1"/>
</dbReference>
<name>A0ABW3FDA4_9HYPH</name>
<keyword evidence="1" id="KW-0472">Membrane</keyword>
<evidence type="ECO:0000313" key="3">
    <source>
        <dbReference type="EMBL" id="MFD0915758.1"/>
    </source>
</evidence>
<dbReference type="PANTHER" id="PTHR40547:SF1">
    <property type="entry name" value="SLL0298 PROTEIN"/>
    <property type="match status" value="1"/>
</dbReference>
<evidence type="ECO:0000256" key="1">
    <source>
        <dbReference type="SAM" id="Phobius"/>
    </source>
</evidence>
<dbReference type="InterPro" id="IPR018639">
    <property type="entry name" value="DUF2062"/>
</dbReference>
<feature type="transmembrane region" description="Helical" evidence="1">
    <location>
        <begin position="152"/>
        <end position="175"/>
    </location>
</feature>